<keyword evidence="2" id="KW-1185">Reference proteome</keyword>
<sequence>MSSCGNTPDEARALGCRFESHNFAWTPPDCYDEALNAKWDSKHWGYSRNPEGTKMIPRDEVLQGNLKWAYVTLNQHMSHCVLIWQKYQRAVMFNRPADNWTTSFAHTYHCGQLMVQWNLNHSEYNSILYTK</sequence>
<dbReference type="InterPro" id="IPR053008">
    <property type="entry name" value="Phomopsin_biosynth_assoc"/>
</dbReference>
<dbReference type="OrthoDB" id="3501153at2759"/>
<protein>
    <submittedName>
        <fullName evidence="1">Uncharacterized protein</fullName>
    </submittedName>
</protein>
<organism evidence="1 2">
    <name type="scientific">Bipolaris victoriae (strain FI3)</name>
    <name type="common">Victoria blight of oats agent</name>
    <name type="synonym">Cochliobolus victoriae</name>
    <dbReference type="NCBI Taxonomy" id="930091"/>
    <lineage>
        <taxon>Eukaryota</taxon>
        <taxon>Fungi</taxon>
        <taxon>Dikarya</taxon>
        <taxon>Ascomycota</taxon>
        <taxon>Pezizomycotina</taxon>
        <taxon>Dothideomycetes</taxon>
        <taxon>Pleosporomycetidae</taxon>
        <taxon>Pleosporales</taxon>
        <taxon>Pleosporineae</taxon>
        <taxon>Pleosporaceae</taxon>
        <taxon>Bipolaris</taxon>
    </lineage>
</organism>
<dbReference type="EMBL" id="KI968996">
    <property type="protein sequence ID" value="EUN20479.1"/>
    <property type="molecule type" value="Genomic_DNA"/>
</dbReference>
<evidence type="ECO:0000313" key="2">
    <source>
        <dbReference type="Proteomes" id="UP000054337"/>
    </source>
</evidence>
<dbReference type="RefSeq" id="XP_014550053.1">
    <property type="nucleotide sequence ID" value="XM_014694567.1"/>
</dbReference>
<evidence type="ECO:0000313" key="1">
    <source>
        <dbReference type="EMBL" id="EUN20479.1"/>
    </source>
</evidence>
<dbReference type="Proteomes" id="UP000054337">
    <property type="component" value="Unassembled WGS sequence"/>
</dbReference>
<dbReference type="HOGENOM" id="CLU_066042_6_2_1"/>
<dbReference type="PANTHER" id="PTHR35896:SF3">
    <property type="entry name" value="MAJOR FACILITATOR SUPERFAMILY TRANSPORTER"/>
    <property type="match status" value="1"/>
</dbReference>
<gene>
    <name evidence="1" type="ORF">COCVIDRAFT_63600</name>
</gene>
<reference evidence="1 2" key="1">
    <citation type="journal article" date="2013" name="PLoS Genet.">
        <title>Comparative genome structure, secondary metabolite, and effector coding capacity across Cochliobolus pathogens.</title>
        <authorList>
            <person name="Condon B.J."/>
            <person name="Leng Y."/>
            <person name="Wu D."/>
            <person name="Bushley K.E."/>
            <person name="Ohm R.A."/>
            <person name="Otillar R."/>
            <person name="Martin J."/>
            <person name="Schackwitz W."/>
            <person name="Grimwood J."/>
            <person name="MohdZainudin N."/>
            <person name="Xue C."/>
            <person name="Wang R."/>
            <person name="Manning V.A."/>
            <person name="Dhillon B."/>
            <person name="Tu Z.J."/>
            <person name="Steffenson B.J."/>
            <person name="Salamov A."/>
            <person name="Sun H."/>
            <person name="Lowry S."/>
            <person name="LaButti K."/>
            <person name="Han J."/>
            <person name="Copeland A."/>
            <person name="Lindquist E."/>
            <person name="Barry K."/>
            <person name="Schmutz J."/>
            <person name="Baker S.E."/>
            <person name="Ciuffetti L.M."/>
            <person name="Grigoriev I.V."/>
            <person name="Zhong S."/>
            <person name="Turgeon B.G."/>
        </authorList>
    </citation>
    <scope>NUCLEOTIDE SEQUENCE [LARGE SCALE GENOMIC DNA]</scope>
    <source>
        <strain evidence="1 2">FI3</strain>
    </source>
</reference>
<accession>W7DZT4</accession>
<name>W7DZT4_BIPV3</name>
<dbReference type="AlphaFoldDB" id="W7DZT4"/>
<dbReference type="PANTHER" id="PTHR35896">
    <property type="entry name" value="IG-LIKE DOMAIN-CONTAINING PROTEIN"/>
    <property type="match status" value="1"/>
</dbReference>
<proteinExistence type="predicted"/>
<feature type="non-terminal residue" evidence="1">
    <location>
        <position position="131"/>
    </location>
</feature>
<dbReference type="GeneID" id="26257727"/>